<evidence type="ECO:0000256" key="1">
    <source>
        <dbReference type="SAM" id="Coils"/>
    </source>
</evidence>
<keyword evidence="6" id="KW-1185">Reference proteome</keyword>
<reference evidence="5 6" key="2">
    <citation type="submission" date="2024-05" db="EMBL/GenBank/DDBJ databases">
        <authorList>
            <person name="Chen Y."/>
            <person name="Shah S."/>
            <person name="Dougan E. K."/>
            <person name="Thang M."/>
            <person name="Chan C."/>
        </authorList>
    </citation>
    <scope>NUCLEOTIDE SEQUENCE [LARGE SCALE GENOMIC DNA]</scope>
</reference>
<keyword evidence="1" id="KW-0175">Coiled coil</keyword>
<evidence type="ECO:0000256" key="2">
    <source>
        <dbReference type="SAM" id="MobiDB-lite"/>
    </source>
</evidence>
<dbReference type="SUPFAM" id="SSF56672">
    <property type="entry name" value="DNA/RNA polymerases"/>
    <property type="match status" value="1"/>
</dbReference>
<reference evidence="4" key="1">
    <citation type="submission" date="2022-10" db="EMBL/GenBank/DDBJ databases">
        <authorList>
            <person name="Chen Y."/>
            <person name="Dougan E. K."/>
            <person name="Chan C."/>
            <person name="Rhodes N."/>
            <person name="Thang M."/>
        </authorList>
    </citation>
    <scope>NUCLEOTIDE SEQUENCE</scope>
</reference>
<feature type="compositionally biased region" description="Acidic residues" evidence="2">
    <location>
        <begin position="1027"/>
        <end position="1060"/>
    </location>
</feature>
<name>A0A9P1DR78_9DINO</name>
<feature type="compositionally biased region" description="Polar residues" evidence="2">
    <location>
        <begin position="128"/>
        <end position="151"/>
    </location>
</feature>
<dbReference type="EMBL" id="CAMXCT020006504">
    <property type="protein sequence ID" value="CAL1168245.1"/>
    <property type="molecule type" value="Genomic_DNA"/>
</dbReference>
<dbReference type="Proteomes" id="UP001152797">
    <property type="component" value="Unassembled WGS sequence"/>
</dbReference>
<dbReference type="EMBL" id="CAMXCT010006504">
    <property type="protein sequence ID" value="CAI4014870.1"/>
    <property type="molecule type" value="Genomic_DNA"/>
</dbReference>
<dbReference type="InterPro" id="IPR012337">
    <property type="entry name" value="RNaseH-like_sf"/>
</dbReference>
<dbReference type="InterPro" id="IPR001584">
    <property type="entry name" value="Integrase_cat-core"/>
</dbReference>
<evidence type="ECO:0000313" key="4">
    <source>
        <dbReference type="EMBL" id="CAI4014870.1"/>
    </source>
</evidence>
<feature type="region of interest" description="Disordered" evidence="2">
    <location>
        <begin position="25"/>
        <end position="50"/>
    </location>
</feature>
<dbReference type="Gene3D" id="3.30.420.10">
    <property type="entry name" value="Ribonuclease H-like superfamily/Ribonuclease H"/>
    <property type="match status" value="1"/>
</dbReference>
<feature type="non-terminal residue" evidence="4">
    <location>
        <position position="1687"/>
    </location>
</feature>
<feature type="region of interest" description="Disordered" evidence="2">
    <location>
        <begin position="525"/>
        <end position="546"/>
    </location>
</feature>
<feature type="region of interest" description="Disordered" evidence="2">
    <location>
        <begin position="653"/>
        <end position="674"/>
    </location>
</feature>
<dbReference type="InterPro" id="IPR043502">
    <property type="entry name" value="DNA/RNA_pol_sf"/>
</dbReference>
<organism evidence="4">
    <name type="scientific">Cladocopium goreaui</name>
    <dbReference type="NCBI Taxonomy" id="2562237"/>
    <lineage>
        <taxon>Eukaryota</taxon>
        <taxon>Sar</taxon>
        <taxon>Alveolata</taxon>
        <taxon>Dinophyceae</taxon>
        <taxon>Suessiales</taxon>
        <taxon>Symbiodiniaceae</taxon>
        <taxon>Cladocopium</taxon>
    </lineage>
</organism>
<dbReference type="OrthoDB" id="415601at2759"/>
<accession>A0A9P1DR78</accession>
<protein>
    <recommendedName>
        <fullName evidence="3">Integrase catalytic domain-containing protein</fullName>
    </recommendedName>
</protein>
<feature type="compositionally biased region" description="Low complexity" evidence="2">
    <location>
        <begin position="25"/>
        <end position="40"/>
    </location>
</feature>
<feature type="compositionally biased region" description="Basic and acidic residues" evidence="2">
    <location>
        <begin position="653"/>
        <end position="671"/>
    </location>
</feature>
<comment type="caution">
    <text evidence="4">The sequence shown here is derived from an EMBL/GenBank/DDBJ whole genome shotgun (WGS) entry which is preliminary data.</text>
</comment>
<feature type="coiled-coil region" evidence="1">
    <location>
        <begin position="242"/>
        <end position="269"/>
    </location>
</feature>
<dbReference type="GO" id="GO:0003676">
    <property type="term" value="F:nucleic acid binding"/>
    <property type="evidence" value="ECO:0007669"/>
    <property type="project" value="InterPro"/>
</dbReference>
<feature type="region of interest" description="Disordered" evidence="2">
    <location>
        <begin position="591"/>
        <end position="639"/>
    </location>
</feature>
<gene>
    <name evidence="4" type="ORF">C1SCF055_LOCUS39733</name>
</gene>
<feature type="compositionally biased region" description="Polar residues" evidence="2">
    <location>
        <begin position="82"/>
        <end position="99"/>
    </location>
</feature>
<dbReference type="GO" id="GO:0015074">
    <property type="term" value="P:DNA integration"/>
    <property type="evidence" value="ECO:0007669"/>
    <property type="project" value="InterPro"/>
</dbReference>
<feature type="non-terminal residue" evidence="4">
    <location>
        <position position="1"/>
    </location>
</feature>
<feature type="compositionally biased region" description="Basic and acidic residues" evidence="2">
    <location>
        <begin position="525"/>
        <end position="538"/>
    </location>
</feature>
<evidence type="ECO:0000313" key="6">
    <source>
        <dbReference type="Proteomes" id="UP001152797"/>
    </source>
</evidence>
<feature type="domain" description="Integrase catalytic" evidence="3">
    <location>
        <begin position="1090"/>
        <end position="1215"/>
    </location>
</feature>
<dbReference type="PROSITE" id="PS50994">
    <property type="entry name" value="INTEGRASE"/>
    <property type="match status" value="1"/>
</dbReference>
<feature type="compositionally biased region" description="Basic and acidic residues" evidence="2">
    <location>
        <begin position="71"/>
        <end position="81"/>
    </location>
</feature>
<sequence length="1687" mass="188477">VFVVGAYLVVAGQAAWRADGADADSAAPAAADGSPEADGATAAVQPGDGDHQIIGQELVPASQALVQRTPDAGKRGQERQKSQSATPQDPARSSQVAQDSQKKESMTQASPSAEGNGGDSKVIRSDPGTGQNAAVATPQGTPVSFGPQSFVTPEGQVQGMLPLFSPEQTARLQEIHSSSPMLTVPPQWATPERGPGGADQLGVQGNQGLMASLFQAYTQNPNDYVDMRQREQMWKYQIEFNMQQLGLQLRASQSENQRLREELKEALERKEYSRYGAPEGQSSSTLKEDGARAQQAPVRQEDGARAQQAPVRQEDGARAQQDPVRQEDGARAQQDPVRQEDGARAQQDPLNKEVGQEPGKNSLKVISLQKKNQDSEEMIASKAITALGILTKAMLQFQPGGLTEQSAILSALESPTESTSVASAILQLRRWIRWKRRALEVGVSLPDSSILMKGLGRLVKRIVTSHPDLNFRLSLVKSSLMVDTIPMLETVTQYSEHLLAELEQMGQQAKKKEAAAESQLKVRKFEEASNGKTDEKVRPKGTPQEEFEAKRKPCRFFLTDAGCRRGRGCFGHQLDGDKRCWTCGAKEHMATACPTAEDQKPRAAKLGSKNVEKDAKSAVSPPEKSEEQSDAAESGGDDSVKKLLDEASRMLKAMSEGDAKEKRQRREDPDNKIQGLQRQLDELRKASLRPFRISKLCQTTNKGLLDSGATHPLRAKRKGERLQHLPKVKVTLAGDKEIFMALAPTGVIVGDEGTGHRVKVEDGCLVVSQNVALQLIEQIEAKANEKVVKSLRTDDDSEVKWLKRLVQEHPALQGVPEEIKNHLVEVPAANLIPLGNRRRRKLWRSKGMLVHVFSGEDSGYTLGRAFHEIGGDRRLLHELHVLHQKSSSDLSIQGDAYPLLLRAALDGWVKAWIGGLEVPTTLIMEQPAPPEDRPEVVSWWRTPQWKRMEEVYGLHQQRINQSEFGAISKKPTTIGGNVPLQVPLPRRKGVPRDVAGKTKEEIFESSRTAKYLLVGSFTWPARVQDQEPTEEEIPEVEPEALEDEAEEQQEEEAEGQEEPSEAAQPSLEVELEEIEERQNVKIEVTKLCEPLQSRRKEDVLKAIINMYMRLRADGYVVTQLHSDLGAEFKSSSLQKWCESRTILRTYTSGDQPQMNGRCEATVQHLKAAIRRTLHGAGASYERWPLAARFINEKLRQKQVGKETKTPPFLAPVLVRKRYWRSRELERRRLRHKASIYKVDVEDGQSHALPMEIGLEEGQMMSEGEEEDRRRKERPQRLVEEEMVEAMSDDVSTAGLVLDSIVKIKEVLGPEKGEEILQTRIVSQAEVRRNIEDWRAPIEKELVSLFETKGALKKVTEAEVKRLLEEDKAELIPSKMVFTVKPEQGQRGAGEGQREPKRAFIRPPALLVTAGLAKPDEFYEAVMALYGYKESPRLWSDYRDNELTDMKIDCANGVLTLQQMITEPNMWRLMLKTSGPGRDSLAEEFVGLLLVYVDDLLILRSLEVVQAVITGVQAKWEPSKLEMVGMLKEVRFLGAELWRREDGAWIMTQANYIKDLLKRNLGDDPQKWQTRKIPLLKEPEIFDDPEQKTPLNVKEAQRVVGELVWITARTRPDLAFVISKLASMITEAPIQVVQLAKTVWQYLAATVHQGLIFKNAEGERQLNVYTVTMVKYKGSFVDVPAFPYKAIE</sequence>
<evidence type="ECO:0000259" key="3">
    <source>
        <dbReference type="PROSITE" id="PS50994"/>
    </source>
</evidence>
<dbReference type="InterPro" id="IPR036397">
    <property type="entry name" value="RNaseH_sf"/>
</dbReference>
<feature type="region of interest" description="Disordered" evidence="2">
    <location>
        <begin position="1023"/>
        <end position="1068"/>
    </location>
</feature>
<dbReference type="SUPFAM" id="SSF53098">
    <property type="entry name" value="Ribonuclease H-like"/>
    <property type="match status" value="1"/>
</dbReference>
<feature type="region of interest" description="Disordered" evidence="2">
    <location>
        <begin position="270"/>
        <end position="364"/>
    </location>
</feature>
<proteinExistence type="predicted"/>
<evidence type="ECO:0000313" key="5">
    <source>
        <dbReference type="EMBL" id="CAL4802182.1"/>
    </source>
</evidence>
<dbReference type="EMBL" id="CAMXCT030006504">
    <property type="protein sequence ID" value="CAL4802182.1"/>
    <property type="molecule type" value="Genomic_DNA"/>
</dbReference>
<feature type="region of interest" description="Disordered" evidence="2">
    <location>
        <begin position="69"/>
        <end position="153"/>
    </location>
</feature>